<keyword evidence="2" id="KW-0812">Transmembrane</keyword>
<evidence type="ECO:0000313" key="4">
    <source>
        <dbReference type="Ensembl" id="ENSACIP00000027018.1"/>
    </source>
</evidence>
<evidence type="ECO:0000256" key="2">
    <source>
        <dbReference type="SAM" id="Phobius"/>
    </source>
</evidence>
<dbReference type="PANTHER" id="PTHR45427:SF1">
    <property type="entry name" value="MUCIN-15"/>
    <property type="match status" value="1"/>
</dbReference>
<protein>
    <recommendedName>
        <fullName evidence="6">Mucin-15</fullName>
    </recommendedName>
</protein>
<dbReference type="Pfam" id="PF15672">
    <property type="entry name" value="Mucin15"/>
    <property type="match status" value="1"/>
</dbReference>
<keyword evidence="5" id="KW-1185">Reference proteome</keyword>
<feature type="compositionally biased region" description="Polar residues" evidence="1">
    <location>
        <begin position="166"/>
        <end position="177"/>
    </location>
</feature>
<accession>A0A3Q0SZD1</accession>
<proteinExistence type="predicted"/>
<feature type="chain" id="PRO_5018743621" description="Mucin-15" evidence="3">
    <location>
        <begin position="27"/>
        <end position="352"/>
    </location>
</feature>
<feature type="region of interest" description="Disordered" evidence="1">
    <location>
        <begin position="166"/>
        <end position="247"/>
    </location>
</feature>
<reference evidence="4" key="1">
    <citation type="submission" date="2025-08" db="UniProtKB">
        <authorList>
            <consortium name="Ensembl"/>
        </authorList>
    </citation>
    <scope>IDENTIFICATION</scope>
</reference>
<dbReference type="Proteomes" id="UP000261340">
    <property type="component" value="Unplaced"/>
</dbReference>
<dbReference type="InterPro" id="IPR031371">
    <property type="entry name" value="Mucin-15"/>
</dbReference>
<keyword evidence="3" id="KW-0732">Signal</keyword>
<evidence type="ECO:0000256" key="1">
    <source>
        <dbReference type="SAM" id="MobiDB-lite"/>
    </source>
</evidence>
<dbReference type="AlphaFoldDB" id="A0A3Q0SZD1"/>
<name>A0A3Q0SZD1_AMPCI</name>
<evidence type="ECO:0000256" key="3">
    <source>
        <dbReference type="SAM" id="SignalP"/>
    </source>
</evidence>
<feature type="signal peptide" evidence="3">
    <location>
        <begin position="1"/>
        <end position="26"/>
    </location>
</feature>
<feature type="transmembrane region" description="Helical" evidence="2">
    <location>
        <begin position="273"/>
        <end position="295"/>
    </location>
</feature>
<dbReference type="Ensembl" id="ENSACIT00000027726.1">
    <property type="protein sequence ID" value="ENSACIP00000027018.1"/>
    <property type="gene ID" value="ENSACIG00000020940.1"/>
</dbReference>
<evidence type="ECO:0008006" key="6">
    <source>
        <dbReference type="Google" id="ProtNLM"/>
    </source>
</evidence>
<organism evidence="4 5">
    <name type="scientific">Amphilophus citrinellus</name>
    <name type="common">Midas cichlid</name>
    <name type="synonym">Cichlasoma citrinellum</name>
    <dbReference type="NCBI Taxonomy" id="61819"/>
    <lineage>
        <taxon>Eukaryota</taxon>
        <taxon>Metazoa</taxon>
        <taxon>Chordata</taxon>
        <taxon>Craniata</taxon>
        <taxon>Vertebrata</taxon>
        <taxon>Euteleostomi</taxon>
        <taxon>Actinopterygii</taxon>
        <taxon>Neopterygii</taxon>
        <taxon>Teleostei</taxon>
        <taxon>Neoteleostei</taxon>
        <taxon>Acanthomorphata</taxon>
        <taxon>Ovalentaria</taxon>
        <taxon>Cichlomorphae</taxon>
        <taxon>Cichliformes</taxon>
        <taxon>Cichlidae</taxon>
        <taxon>New World cichlids</taxon>
        <taxon>Cichlasomatinae</taxon>
        <taxon>Heroini</taxon>
        <taxon>Amphilophus</taxon>
    </lineage>
</organism>
<keyword evidence="2" id="KW-0472">Membrane</keyword>
<reference evidence="4" key="2">
    <citation type="submission" date="2025-09" db="UniProtKB">
        <authorList>
            <consortium name="Ensembl"/>
        </authorList>
    </citation>
    <scope>IDENTIFICATION</scope>
</reference>
<dbReference type="PANTHER" id="PTHR45427">
    <property type="entry name" value="MUCIN-15"/>
    <property type="match status" value="1"/>
</dbReference>
<feature type="compositionally biased region" description="Low complexity" evidence="1">
    <location>
        <begin position="222"/>
        <end position="232"/>
    </location>
</feature>
<feature type="compositionally biased region" description="Low complexity" evidence="1">
    <location>
        <begin position="178"/>
        <end position="198"/>
    </location>
</feature>
<keyword evidence="2" id="KW-1133">Transmembrane helix</keyword>
<dbReference type="GeneTree" id="ENSGT00860000135092"/>
<evidence type="ECO:0000313" key="5">
    <source>
        <dbReference type="Proteomes" id="UP000261340"/>
    </source>
</evidence>
<sequence length="352" mass="37915">MCFRATPKGKMRLLKLTASLLLLVQAFHLASFQYTTDSPGRTIDKSWLRARGKIPEGGENAMVTQGKTEYEGGDMESSNDYSGTASGSMAVFSEEEENVVRQQKSANETFEDLNVTTTTLFPEFQNGTVNITKLPPTTTTDGTNSSQINTTGFPDYSNHTNLQSTTLAPESNSTKNFTTTPGLTNSTGPTNTTTLTTTVAPEVNGTSPTEVFPPKIPKTSRATTTAAAPNTPEKVNKTDKAAGSAGSSDRGTAAVCVAVYFAPHPLITKRQEAWGAILGTAVAVAFVGLVAWIILKKKQQKGFSHRKLVEEFPSEPVLRLDNSEPMDLKYGAYYNPALQGDTIQMTNLPGRR</sequence>
<dbReference type="STRING" id="61819.ENSACIP00000027018"/>
<dbReference type="OMA" id="EYPSEPV"/>